<protein>
    <submittedName>
        <fullName evidence="2">Uncharacterized conserved membrane protein</fullName>
    </submittedName>
</protein>
<dbReference type="KEGG" id="pma:Pro_0381"/>
<keyword evidence="1" id="KW-1133">Transmembrane helix</keyword>
<sequence length="473" mass="54575">MIREKAQPITLTLEDRSIKRVFALSFLIGFIFWFLAAFRHFLLQSNAFDLGLFDQWVWLQSVGEPPYSSMTGLHLMADHGAWLLYIPAFLYKIQPSIHWLLATQSFSLSFTSLPLWMLCKQKGLNNRKSWLICCLWWLQPVVFNVNIFDFHPEVWAMPLLAFSYLSIRANKNFLWIFLIFIILGTRDGLVLLTLGLGFEQILRRNFTRGISVILLSSSWLLFLNNILYPLLNQGKGSIMAVSRYSYLGNSLEEILFKIITNPIIIFQSIDWSGSIFYLIILFLPFIFFLRSSSLIVLSASIPLLLTNILSDSFSQRTLIHHYSLPIIMILVVASIDGMAQSNIKSEISIRNRYLWILLTWSLLAKPLFFIGPYLSRISLIQSAHEAFSLIKSDSSILTTSYLAPHLTQRSQITFPRDTKDINSIDIYDVILLNPLDPGWQSDRKIQEEYLSKARLEGWDCKEWSNGQELCISD</sequence>
<feature type="transmembrane region" description="Helical" evidence="1">
    <location>
        <begin position="97"/>
        <end position="118"/>
    </location>
</feature>
<name>Q7VDJ5_PROMA</name>
<dbReference type="Proteomes" id="UP000001420">
    <property type="component" value="Chromosome"/>
</dbReference>
<keyword evidence="3" id="KW-1185">Reference proteome</keyword>
<dbReference type="PATRIC" id="fig|167539.5.peg.388"/>
<dbReference type="EnsemblBacteria" id="AAP99427">
    <property type="protein sequence ID" value="AAP99427"/>
    <property type="gene ID" value="Pro_0381"/>
</dbReference>
<feature type="transmembrane region" description="Helical" evidence="1">
    <location>
        <begin position="210"/>
        <end position="231"/>
    </location>
</feature>
<evidence type="ECO:0000313" key="3">
    <source>
        <dbReference type="Proteomes" id="UP000001420"/>
    </source>
</evidence>
<dbReference type="InterPro" id="IPR018650">
    <property type="entry name" value="STSV1_Orf64"/>
</dbReference>
<keyword evidence="1" id="KW-0812">Transmembrane</keyword>
<feature type="transmembrane region" description="Helical" evidence="1">
    <location>
        <begin position="21"/>
        <end position="42"/>
    </location>
</feature>
<proteinExistence type="predicted"/>
<dbReference type="STRING" id="167539.Pro_0381"/>
<feature type="transmembrane region" description="Helical" evidence="1">
    <location>
        <begin position="271"/>
        <end position="289"/>
    </location>
</feature>
<evidence type="ECO:0000313" key="2">
    <source>
        <dbReference type="EMBL" id="AAP99427.1"/>
    </source>
</evidence>
<dbReference type="OrthoDB" id="2079361at2"/>
<dbReference type="EMBL" id="AE017126">
    <property type="protein sequence ID" value="AAP99427.1"/>
    <property type="molecule type" value="Genomic_DNA"/>
</dbReference>
<feature type="transmembrane region" description="Helical" evidence="1">
    <location>
        <begin position="353"/>
        <end position="374"/>
    </location>
</feature>
<feature type="transmembrane region" description="Helical" evidence="1">
    <location>
        <begin position="173"/>
        <end position="198"/>
    </location>
</feature>
<accession>Q7VDJ5</accession>
<gene>
    <name evidence="2" type="ordered locus">Pro_0381</name>
</gene>
<evidence type="ECO:0000256" key="1">
    <source>
        <dbReference type="SAM" id="Phobius"/>
    </source>
</evidence>
<keyword evidence="1" id="KW-0472">Membrane</keyword>
<dbReference type="Pfam" id="PF09852">
    <property type="entry name" value="DUF2079"/>
    <property type="match status" value="1"/>
</dbReference>
<dbReference type="HOGENOM" id="CLU_566103_0_0_3"/>
<dbReference type="eggNOG" id="COG3463">
    <property type="taxonomic scope" value="Bacteria"/>
</dbReference>
<reference evidence="2 3" key="1">
    <citation type="journal article" date="2003" name="Proc. Natl. Acad. Sci. U.S.A.">
        <title>Genome sequence of the cyanobacterium Prochlorococcus marinus SS120, a nearly minimal oxyphototrophic genome.</title>
        <authorList>
            <person name="Dufresne A."/>
            <person name="Salanoubat M."/>
            <person name="Partensky F."/>
            <person name="Artiguenave F."/>
            <person name="Axmann I.M."/>
            <person name="Barbe V."/>
            <person name="Duprat S."/>
            <person name="Galperin M.Y."/>
            <person name="Koonin E.V."/>
            <person name="Le Gall F."/>
            <person name="Makarova K.S."/>
            <person name="Ostrowski M."/>
            <person name="Oztas S."/>
            <person name="Robert C."/>
            <person name="Rogozin I.B."/>
            <person name="Scanlan D.J."/>
            <person name="Tandeau de Marsac N."/>
            <person name="Weissenbach J."/>
            <person name="Wincker P."/>
            <person name="Wolf Y.I."/>
            <person name="Hess W.R."/>
        </authorList>
    </citation>
    <scope>NUCLEOTIDE SEQUENCE [LARGE SCALE GENOMIC DNA]</scope>
    <source>
        <strain evidence="3">SARG / CCMP1375 / SS120</strain>
    </source>
</reference>
<feature type="transmembrane region" description="Helical" evidence="1">
    <location>
        <begin position="322"/>
        <end position="341"/>
    </location>
</feature>
<organism evidence="2 3">
    <name type="scientific">Prochlorococcus marinus (strain SARG / CCMP1375 / SS120)</name>
    <dbReference type="NCBI Taxonomy" id="167539"/>
    <lineage>
        <taxon>Bacteria</taxon>
        <taxon>Bacillati</taxon>
        <taxon>Cyanobacteriota</taxon>
        <taxon>Cyanophyceae</taxon>
        <taxon>Synechococcales</taxon>
        <taxon>Prochlorococcaceae</taxon>
        <taxon>Prochlorococcus</taxon>
    </lineage>
</organism>
<dbReference type="RefSeq" id="WP_011124536.1">
    <property type="nucleotide sequence ID" value="NC_005042.1"/>
</dbReference>
<dbReference type="AlphaFoldDB" id="Q7VDJ5"/>